<dbReference type="PANTHER" id="PTHR44943:SF8">
    <property type="entry name" value="TPR REPEAT-CONTAINING PROTEIN MJ0263"/>
    <property type="match status" value="1"/>
</dbReference>
<reference evidence="4 5" key="1">
    <citation type="journal article" date="2017" name="ISME J.">
        <title>Energy and carbon metabolisms in a deep terrestrial subsurface fluid microbial community.</title>
        <authorList>
            <person name="Momper L."/>
            <person name="Jungbluth S.P."/>
            <person name="Lee M.D."/>
            <person name="Amend J.P."/>
        </authorList>
    </citation>
    <scope>NUCLEOTIDE SEQUENCE [LARGE SCALE GENOMIC DNA]</scope>
    <source>
        <strain evidence="4">SURF_17</strain>
    </source>
</reference>
<dbReference type="PANTHER" id="PTHR44943">
    <property type="entry name" value="CELLULOSE SYNTHASE OPERON PROTEIN C"/>
    <property type="match status" value="1"/>
</dbReference>
<keyword evidence="1" id="KW-0677">Repeat</keyword>
<dbReference type="PROSITE" id="PS50005">
    <property type="entry name" value="TPR"/>
    <property type="match status" value="5"/>
</dbReference>
<feature type="repeat" description="TPR" evidence="3">
    <location>
        <begin position="212"/>
        <end position="245"/>
    </location>
</feature>
<accession>A0A419EN34</accession>
<proteinExistence type="predicted"/>
<dbReference type="Gene3D" id="1.25.40.10">
    <property type="entry name" value="Tetratricopeptide repeat domain"/>
    <property type="match status" value="3"/>
</dbReference>
<sequence>MGNNVRRTLVLIFGVSLVLLSGCGDANLKKARRFQEAKDYEQAIHYYKLALDKNPDNQTARYGLIESYALSVTSLPPEEVTPEKVEEAMEEMKPIAQPLKDDVNIRRYMSLIYQMLAKRYAEVGRDDKALEAWTEVTKLDPSYSEAYFNLGIAVAKTGRVEESLPHFQKAVDLNPYFIKGYYAMGRALLSLNRTDEAIKQFTRALELNPEDPMIRHDLGLAYSQAGDNKKAIEQYLKALEVEPRFSVVYKSLAEAYKAIGDTKKAQEAEQKWNEYVEALKEAQKGQMNEPQSGGDSLD</sequence>
<dbReference type="PROSITE" id="PS51257">
    <property type="entry name" value="PROKAR_LIPOPROTEIN"/>
    <property type="match status" value="1"/>
</dbReference>
<evidence type="ECO:0000313" key="4">
    <source>
        <dbReference type="EMBL" id="RJP64095.1"/>
    </source>
</evidence>
<feature type="repeat" description="TPR" evidence="3">
    <location>
        <begin position="24"/>
        <end position="57"/>
    </location>
</feature>
<feature type="repeat" description="TPR" evidence="3">
    <location>
        <begin position="110"/>
        <end position="143"/>
    </location>
</feature>
<dbReference type="EMBL" id="QZKI01000143">
    <property type="protein sequence ID" value="RJP64095.1"/>
    <property type="molecule type" value="Genomic_DNA"/>
</dbReference>
<gene>
    <name evidence="4" type="ORF">C4532_19945</name>
</gene>
<feature type="repeat" description="TPR" evidence="3">
    <location>
        <begin position="144"/>
        <end position="177"/>
    </location>
</feature>
<comment type="caution">
    <text evidence="4">The sequence shown here is derived from an EMBL/GenBank/DDBJ whole genome shotgun (WGS) entry which is preliminary data.</text>
</comment>
<protein>
    <submittedName>
        <fullName evidence="4">Tetratricopeptide repeat protein</fullName>
    </submittedName>
</protein>
<feature type="repeat" description="TPR" evidence="3">
    <location>
        <begin position="178"/>
        <end position="211"/>
    </location>
</feature>
<dbReference type="Pfam" id="PF14559">
    <property type="entry name" value="TPR_19"/>
    <property type="match status" value="1"/>
</dbReference>
<dbReference type="SMART" id="SM00028">
    <property type="entry name" value="TPR"/>
    <property type="match status" value="5"/>
</dbReference>
<evidence type="ECO:0000256" key="2">
    <source>
        <dbReference type="ARBA" id="ARBA00022803"/>
    </source>
</evidence>
<dbReference type="SUPFAM" id="SSF48452">
    <property type="entry name" value="TPR-like"/>
    <property type="match status" value="2"/>
</dbReference>
<organism evidence="4 5">
    <name type="scientific">Candidatus Abyssobacteria bacterium SURF_17</name>
    <dbReference type="NCBI Taxonomy" id="2093361"/>
    <lineage>
        <taxon>Bacteria</taxon>
        <taxon>Pseudomonadati</taxon>
        <taxon>Candidatus Hydrogenedentota</taxon>
        <taxon>Candidatus Abyssobacteria</taxon>
    </lineage>
</organism>
<dbReference type="Pfam" id="PF13432">
    <property type="entry name" value="TPR_16"/>
    <property type="match status" value="2"/>
</dbReference>
<name>A0A419EN34_9BACT</name>
<evidence type="ECO:0000256" key="3">
    <source>
        <dbReference type="PROSITE-ProRule" id="PRU00339"/>
    </source>
</evidence>
<dbReference type="Proteomes" id="UP000285961">
    <property type="component" value="Unassembled WGS sequence"/>
</dbReference>
<dbReference type="InterPro" id="IPR051685">
    <property type="entry name" value="Ycf3/AcsC/BcsC/TPR_MFPF"/>
</dbReference>
<evidence type="ECO:0000313" key="5">
    <source>
        <dbReference type="Proteomes" id="UP000285961"/>
    </source>
</evidence>
<dbReference type="InterPro" id="IPR019734">
    <property type="entry name" value="TPR_rpt"/>
</dbReference>
<dbReference type="AlphaFoldDB" id="A0A419EN34"/>
<keyword evidence="2 3" id="KW-0802">TPR repeat</keyword>
<dbReference type="InterPro" id="IPR011990">
    <property type="entry name" value="TPR-like_helical_dom_sf"/>
</dbReference>
<dbReference type="PROSITE" id="PS50293">
    <property type="entry name" value="TPR_REGION"/>
    <property type="match status" value="3"/>
</dbReference>
<evidence type="ECO:0000256" key="1">
    <source>
        <dbReference type="ARBA" id="ARBA00022737"/>
    </source>
</evidence>